<sequence length="479" mass="55494">MDKEKLRKRALSFVSIPADFKPIIEEYAQGENGEGEAMFSWANEEKDKGLTINLDLAGNLTKLSIDMDEDRDFNGDSLDVEERKERAEQFLLSHYPDALSDLTFYEKEELGQVFRFNYERMIMNLPLKSSGCFIDVDQVGNIVTFSYKVAGHIPEIPTTLISKEKLIEHEQNRLDFKQTITNLYTIVHDVEEDDLRLVYEPEPSFMKYRADILTPTLSIIHDEAVSETYIPLPAPSNTTKQKDLSIKEVVGITEGMEIIREVDMGEETGVVWRDRNWKMEEDDLSISGFFKNRSEDTVKAFISSKTGQVRSFMWFKERSGDLKLTREECLQKATDFLQMILPDYHRYLQLIVRENEEEVDDFRKTESFSFHIHNGKGVPVELEIVIVAVNRETGQIDHYSGPSFDMEQLRQIPTEPVISKEEAKKIFLSHLNFELAWDKDYDEETESNILVYQACDKYTRTPIRYIDAMTGVVITAKDK</sequence>
<evidence type="ECO:0000313" key="2">
    <source>
        <dbReference type="EMBL" id="MBU6081424.1"/>
    </source>
</evidence>
<accession>A0ABS6GQN9</accession>
<proteinExistence type="predicted"/>
<organism evidence="2 3">
    <name type="scientific">Allobacillus halotolerans</name>
    <dbReference type="NCBI Taxonomy" id="570278"/>
    <lineage>
        <taxon>Bacteria</taxon>
        <taxon>Bacillati</taxon>
        <taxon>Bacillota</taxon>
        <taxon>Bacilli</taxon>
        <taxon>Bacillales</taxon>
        <taxon>Bacillaceae</taxon>
        <taxon>Allobacillus</taxon>
    </lineage>
</organism>
<evidence type="ECO:0000313" key="3">
    <source>
        <dbReference type="Proteomes" id="UP000812672"/>
    </source>
</evidence>
<dbReference type="RefSeq" id="WP_216687581.1">
    <property type="nucleotide sequence ID" value="NZ_CAUPKR010000016.1"/>
</dbReference>
<comment type="caution">
    <text evidence="2">The sequence shown here is derived from an EMBL/GenBank/DDBJ whole genome shotgun (WGS) entry which is preliminary data.</text>
</comment>
<feature type="domain" description="YcdB/YcdC repeated" evidence="1">
    <location>
        <begin position="240"/>
        <end position="402"/>
    </location>
</feature>
<dbReference type="Proteomes" id="UP000812672">
    <property type="component" value="Unassembled WGS sequence"/>
</dbReference>
<evidence type="ECO:0000259" key="1">
    <source>
        <dbReference type="Pfam" id="PF16244"/>
    </source>
</evidence>
<keyword evidence="3" id="KW-1185">Reference proteome</keyword>
<reference evidence="2 3" key="1">
    <citation type="journal article" date="2011" name="Int. J. Syst. Evol. Microbiol.">
        <title>Allobacillus halotolerans gen. nov., sp. nov. isolated from shrimp paste.</title>
        <authorList>
            <person name="Sheu S.Y."/>
            <person name="Arun A.B."/>
            <person name="Jiang S.R."/>
            <person name="Young C.C."/>
            <person name="Chen W.M."/>
        </authorList>
    </citation>
    <scope>NUCLEOTIDE SEQUENCE [LARGE SCALE GENOMIC DNA]</scope>
    <source>
        <strain evidence="2 3">LMG 24826</strain>
    </source>
</reference>
<dbReference type="Pfam" id="PF16244">
    <property type="entry name" value="DUF4901"/>
    <property type="match status" value="2"/>
</dbReference>
<feature type="domain" description="YcdB/YcdC repeated" evidence="1">
    <location>
        <begin position="3"/>
        <end position="148"/>
    </location>
</feature>
<name>A0ABS6GQN9_9BACI</name>
<dbReference type="InterPro" id="IPR032599">
    <property type="entry name" value="YcdB/YcdC_rep_domain"/>
</dbReference>
<dbReference type="EMBL" id="JAHLZF010000015">
    <property type="protein sequence ID" value="MBU6081424.1"/>
    <property type="molecule type" value="Genomic_DNA"/>
</dbReference>
<protein>
    <submittedName>
        <fullName evidence="2">DUF4901 domain-containing protein</fullName>
    </submittedName>
</protein>
<gene>
    <name evidence="2" type="ORF">KQ486_10410</name>
</gene>